<proteinExistence type="predicted"/>
<feature type="non-terminal residue" evidence="2">
    <location>
        <position position="53"/>
    </location>
</feature>
<evidence type="ECO:0000256" key="1">
    <source>
        <dbReference type="SAM" id="MobiDB-lite"/>
    </source>
</evidence>
<comment type="caution">
    <text evidence="2">The sequence shown here is derived from an EMBL/GenBank/DDBJ whole genome shotgun (WGS) entry which is preliminary data.</text>
</comment>
<organism evidence="2 3">
    <name type="scientific">Trifolium medium</name>
    <dbReference type="NCBI Taxonomy" id="97028"/>
    <lineage>
        <taxon>Eukaryota</taxon>
        <taxon>Viridiplantae</taxon>
        <taxon>Streptophyta</taxon>
        <taxon>Embryophyta</taxon>
        <taxon>Tracheophyta</taxon>
        <taxon>Spermatophyta</taxon>
        <taxon>Magnoliopsida</taxon>
        <taxon>eudicotyledons</taxon>
        <taxon>Gunneridae</taxon>
        <taxon>Pentapetalae</taxon>
        <taxon>rosids</taxon>
        <taxon>fabids</taxon>
        <taxon>Fabales</taxon>
        <taxon>Fabaceae</taxon>
        <taxon>Papilionoideae</taxon>
        <taxon>50 kb inversion clade</taxon>
        <taxon>NPAAA clade</taxon>
        <taxon>Hologalegina</taxon>
        <taxon>IRL clade</taxon>
        <taxon>Trifolieae</taxon>
        <taxon>Trifolium</taxon>
    </lineage>
</organism>
<dbReference type="EMBL" id="LXQA011460896">
    <property type="protein sequence ID" value="MCI97996.1"/>
    <property type="molecule type" value="Genomic_DNA"/>
</dbReference>
<evidence type="ECO:0000313" key="3">
    <source>
        <dbReference type="Proteomes" id="UP000265520"/>
    </source>
</evidence>
<feature type="region of interest" description="Disordered" evidence="1">
    <location>
        <begin position="1"/>
        <end position="27"/>
    </location>
</feature>
<dbReference type="Proteomes" id="UP000265520">
    <property type="component" value="Unassembled WGS sequence"/>
</dbReference>
<evidence type="ECO:0000313" key="2">
    <source>
        <dbReference type="EMBL" id="MCI97996.1"/>
    </source>
</evidence>
<accession>A0A392WCW5</accession>
<feature type="compositionally biased region" description="Gly residues" evidence="1">
    <location>
        <begin position="18"/>
        <end position="27"/>
    </location>
</feature>
<protein>
    <recommendedName>
        <fullName evidence="4">CCHC-type domain-containing protein</fullName>
    </recommendedName>
</protein>
<sequence>MGRGKPYGRGGKKPDEGGTSGGQGGGARDCPVCGVPDHRFFECPKKDGRCFKC</sequence>
<evidence type="ECO:0008006" key="4">
    <source>
        <dbReference type="Google" id="ProtNLM"/>
    </source>
</evidence>
<reference evidence="2 3" key="1">
    <citation type="journal article" date="2018" name="Front. Plant Sci.">
        <title>Red Clover (Trifolium pratense) and Zigzag Clover (T. medium) - A Picture of Genomic Similarities and Differences.</title>
        <authorList>
            <person name="Dluhosova J."/>
            <person name="Istvanek J."/>
            <person name="Nedelnik J."/>
            <person name="Repkova J."/>
        </authorList>
    </citation>
    <scope>NUCLEOTIDE SEQUENCE [LARGE SCALE GENOMIC DNA]</scope>
    <source>
        <strain evidence="3">cv. 10/8</strain>
        <tissue evidence="2">Leaf</tissue>
    </source>
</reference>
<keyword evidence="3" id="KW-1185">Reference proteome</keyword>
<dbReference type="AlphaFoldDB" id="A0A392WCW5"/>
<name>A0A392WCW5_9FABA</name>